<protein>
    <submittedName>
        <fullName evidence="2">Uncharacterized protein</fullName>
    </submittedName>
</protein>
<name>S7Q216_GLOTA</name>
<feature type="compositionally biased region" description="Basic and acidic residues" evidence="1">
    <location>
        <begin position="156"/>
        <end position="165"/>
    </location>
</feature>
<dbReference type="EMBL" id="KB469305">
    <property type="protein sequence ID" value="EPQ53598.1"/>
    <property type="molecule type" value="Genomic_DNA"/>
</dbReference>
<proteinExistence type="predicted"/>
<dbReference type="GeneID" id="19309640"/>
<reference evidence="2 3" key="1">
    <citation type="journal article" date="2012" name="Science">
        <title>The Paleozoic origin of enzymatic lignin decomposition reconstructed from 31 fungal genomes.</title>
        <authorList>
            <person name="Floudas D."/>
            <person name="Binder M."/>
            <person name="Riley R."/>
            <person name="Barry K."/>
            <person name="Blanchette R.A."/>
            <person name="Henrissat B."/>
            <person name="Martinez A.T."/>
            <person name="Otillar R."/>
            <person name="Spatafora J.W."/>
            <person name="Yadav J.S."/>
            <person name="Aerts A."/>
            <person name="Benoit I."/>
            <person name="Boyd A."/>
            <person name="Carlson A."/>
            <person name="Copeland A."/>
            <person name="Coutinho P.M."/>
            <person name="de Vries R.P."/>
            <person name="Ferreira P."/>
            <person name="Findley K."/>
            <person name="Foster B."/>
            <person name="Gaskell J."/>
            <person name="Glotzer D."/>
            <person name="Gorecki P."/>
            <person name="Heitman J."/>
            <person name="Hesse C."/>
            <person name="Hori C."/>
            <person name="Igarashi K."/>
            <person name="Jurgens J.A."/>
            <person name="Kallen N."/>
            <person name="Kersten P."/>
            <person name="Kohler A."/>
            <person name="Kuees U."/>
            <person name="Kumar T.K.A."/>
            <person name="Kuo A."/>
            <person name="LaButti K."/>
            <person name="Larrondo L.F."/>
            <person name="Lindquist E."/>
            <person name="Ling A."/>
            <person name="Lombard V."/>
            <person name="Lucas S."/>
            <person name="Lundell T."/>
            <person name="Martin R."/>
            <person name="McLaughlin D.J."/>
            <person name="Morgenstern I."/>
            <person name="Morin E."/>
            <person name="Murat C."/>
            <person name="Nagy L.G."/>
            <person name="Nolan M."/>
            <person name="Ohm R.A."/>
            <person name="Patyshakuliyeva A."/>
            <person name="Rokas A."/>
            <person name="Ruiz-Duenas F.J."/>
            <person name="Sabat G."/>
            <person name="Salamov A."/>
            <person name="Samejima M."/>
            <person name="Schmutz J."/>
            <person name="Slot J.C."/>
            <person name="St John F."/>
            <person name="Stenlid J."/>
            <person name="Sun H."/>
            <person name="Sun S."/>
            <person name="Syed K."/>
            <person name="Tsang A."/>
            <person name="Wiebenga A."/>
            <person name="Young D."/>
            <person name="Pisabarro A."/>
            <person name="Eastwood D.C."/>
            <person name="Martin F."/>
            <person name="Cullen D."/>
            <person name="Grigoriev I.V."/>
            <person name="Hibbett D.S."/>
        </authorList>
    </citation>
    <scope>NUCLEOTIDE SEQUENCE [LARGE SCALE GENOMIC DNA]</scope>
    <source>
        <strain evidence="2 3">ATCC 11539</strain>
    </source>
</reference>
<dbReference type="Proteomes" id="UP000030669">
    <property type="component" value="Unassembled WGS sequence"/>
</dbReference>
<evidence type="ECO:0000313" key="3">
    <source>
        <dbReference type="Proteomes" id="UP000030669"/>
    </source>
</evidence>
<dbReference type="HOGENOM" id="CLU_1610921_0_0_1"/>
<sequence length="165" mass="18391">MRIEEINSKAGGRAFRGSRGWQSKNFTAAMVQYEPRADTLQFREILSDNCQRQHLEPRRTGSSCHHMKKVESGLDRHESPTAVFRIGTDGAVDKDLLRNRVMQKVQYGRETKSYARESEAFAPLVQTFSGKPSAGCQCPTSTDTAKNAASNGTRTSSEHAARVIR</sequence>
<dbReference type="AlphaFoldDB" id="S7Q216"/>
<organism evidence="2 3">
    <name type="scientific">Gloeophyllum trabeum (strain ATCC 11539 / FP-39264 / Madison 617)</name>
    <name type="common">Brown rot fungus</name>
    <dbReference type="NCBI Taxonomy" id="670483"/>
    <lineage>
        <taxon>Eukaryota</taxon>
        <taxon>Fungi</taxon>
        <taxon>Dikarya</taxon>
        <taxon>Basidiomycota</taxon>
        <taxon>Agaricomycotina</taxon>
        <taxon>Agaricomycetes</taxon>
        <taxon>Gloeophyllales</taxon>
        <taxon>Gloeophyllaceae</taxon>
        <taxon>Gloeophyllum</taxon>
    </lineage>
</organism>
<feature type="region of interest" description="Disordered" evidence="1">
    <location>
        <begin position="142"/>
        <end position="165"/>
    </location>
</feature>
<evidence type="ECO:0000256" key="1">
    <source>
        <dbReference type="SAM" id="MobiDB-lite"/>
    </source>
</evidence>
<feature type="compositionally biased region" description="Polar residues" evidence="1">
    <location>
        <begin position="142"/>
        <end position="155"/>
    </location>
</feature>
<dbReference type="KEGG" id="gtr:GLOTRDRAFT_94806"/>
<accession>S7Q216</accession>
<evidence type="ECO:0000313" key="2">
    <source>
        <dbReference type="EMBL" id="EPQ53598.1"/>
    </source>
</evidence>
<keyword evidence="3" id="KW-1185">Reference proteome</keyword>
<gene>
    <name evidence="2" type="ORF">GLOTRDRAFT_94806</name>
</gene>
<dbReference type="RefSeq" id="XP_007867912.1">
    <property type="nucleotide sequence ID" value="XM_007869721.1"/>
</dbReference>